<keyword evidence="3 8" id="KW-0813">Transport</keyword>
<comment type="similarity">
    <text evidence="2 8">Belongs to the lactate permease family.</text>
</comment>
<evidence type="ECO:0000313" key="9">
    <source>
        <dbReference type="EMBL" id="AWO76598.1"/>
    </source>
</evidence>
<dbReference type="PANTHER" id="PTHR30003">
    <property type="entry name" value="L-LACTATE PERMEASE"/>
    <property type="match status" value="1"/>
</dbReference>
<dbReference type="Proteomes" id="UP000246996">
    <property type="component" value="Plasmid unnamed_3"/>
</dbReference>
<gene>
    <name evidence="9" type="ORF">C1N76_19090</name>
</gene>
<evidence type="ECO:0000256" key="6">
    <source>
        <dbReference type="ARBA" id="ARBA00022989"/>
    </source>
</evidence>
<keyword evidence="4 8" id="KW-1003">Cell membrane</keyword>
<keyword evidence="9" id="KW-0614">Plasmid</keyword>
<feature type="transmembrane region" description="Helical" evidence="8">
    <location>
        <begin position="265"/>
        <end position="284"/>
    </location>
</feature>
<feature type="transmembrane region" description="Helical" evidence="8">
    <location>
        <begin position="123"/>
        <end position="142"/>
    </location>
</feature>
<evidence type="ECO:0000256" key="2">
    <source>
        <dbReference type="ARBA" id="ARBA00010100"/>
    </source>
</evidence>
<dbReference type="GO" id="GO:0015295">
    <property type="term" value="F:solute:proton symporter activity"/>
    <property type="evidence" value="ECO:0007669"/>
    <property type="project" value="TreeGrafter"/>
</dbReference>
<keyword evidence="7 8" id="KW-0472">Membrane</keyword>
<dbReference type="GO" id="GO:0015129">
    <property type="term" value="F:lactate transmembrane transporter activity"/>
    <property type="evidence" value="ECO:0007669"/>
    <property type="project" value="UniProtKB-UniRule"/>
</dbReference>
<comment type="function">
    <text evidence="8">Uptake of L-lactate across the membrane. Can also transport D-lactate and glycolate.</text>
</comment>
<feature type="transmembrane region" description="Helical" evidence="8">
    <location>
        <begin position="421"/>
        <end position="443"/>
    </location>
</feature>
<feature type="transmembrane region" description="Helical" evidence="8">
    <location>
        <begin position="31"/>
        <end position="51"/>
    </location>
</feature>
<name>A0A2Z3NCL2_GEOTH</name>
<comment type="subcellular location">
    <subcellularLocation>
        <location evidence="1 8">Cell membrane</location>
        <topology evidence="1 8">Multi-pass membrane protein</topology>
    </subcellularLocation>
</comment>
<dbReference type="AlphaFoldDB" id="A0A2Z3NCL2"/>
<evidence type="ECO:0000256" key="5">
    <source>
        <dbReference type="ARBA" id="ARBA00022692"/>
    </source>
</evidence>
<organism evidence="9 10">
    <name type="scientific">Geobacillus thermoleovorans</name>
    <name type="common">Bacillus thermoleovorans</name>
    <dbReference type="NCBI Taxonomy" id="33941"/>
    <lineage>
        <taxon>Bacteria</taxon>
        <taxon>Bacillati</taxon>
        <taxon>Bacillota</taxon>
        <taxon>Bacilli</taxon>
        <taxon>Bacillales</taxon>
        <taxon>Anoxybacillaceae</taxon>
        <taxon>Geobacillus</taxon>
        <taxon>Geobacillus thermoleovorans group</taxon>
    </lineage>
</organism>
<evidence type="ECO:0000256" key="7">
    <source>
        <dbReference type="ARBA" id="ARBA00023136"/>
    </source>
</evidence>
<dbReference type="Pfam" id="PF02652">
    <property type="entry name" value="Lactate_perm"/>
    <property type="match status" value="1"/>
</dbReference>
<evidence type="ECO:0000313" key="10">
    <source>
        <dbReference type="Proteomes" id="UP000246996"/>
    </source>
</evidence>
<evidence type="ECO:0000256" key="8">
    <source>
        <dbReference type="RuleBase" id="RU365092"/>
    </source>
</evidence>
<evidence type="ECO:0000256" key="1">
    <source>
        <dbReference type="ARBA" id="ARBA00004651"/>
    </source>
</evidence>
<proteinExistence type="inferred from homology"/>
<sequence>MTMSIQNFFFTFFLIKKQTFKKGCVDTMQLFFNFILSVSPILLALVCLIWLKISGMYTAIYSYLLSVIVSLLPFHFETSLKDLLHSSIQGLLISITVIYVLIFGLLLYNVLSESQAINIISNRLSFFCSSPVEQGLLISSALGPFLEATSGFGIGIVIAAPLYLSLGFQPRKAALLSLLTQSAVPWGALAIGTVINAELSSVPLNELGKYSALVSIPLYFFYTVMVVIISGGKRAIKNYFLEILIVSTTLSLTTWLISAYVSTELAGVLAGFTSSLCLITYWKLKELIYKKFAKEVAVSKSTLLTNKRDFLKAIIPYLILTTYIFISHFYSSLKLILTNVMVVRLPKYNFHLELLYSPGFALFLASIVTIGIYRLKMFQIKSCIIRTIQQVYPASMATIGFVAMSSVMQQSGMTDFIATNVAALLGSWFIIASPIIGAIGGFMSGSNSASNAMFSHFQSTMANKLHSSELLYATSQNVSASNMTMASPSRVALVASITKNSGNEGQLVRDILPISLTAMLIIIIFILCLNFFT</sequence>
<feature type="transmembrane region" description="Helical" evidence="8">
    <location>
        <begin position="58"/>
        <end position="76"/>
    </location>
</feature>
<feature type="transmembrane region" description="Helical" evidence="8">
    <location>
        <begin position="350"/>
        <end position="370"/>
    </location>
</feature>
<keyword evidence="6 8" id="KW-1133">Transmembrane helix</keyword>
<evidence type="ECO:0000256" key="4">
    <source>
        <dbReference type="ARBA" id="ARBA00022475"/>
    </source>
</evidence>
<protein>
    <recommendedName>
        <fullName evidence="8">L-lactate permease</fullName>
    </recommendedName>
</protein>
<feature type="transmembrane region" description="Helical" evidence="8">
    <location>
        <begin position="310"/>
        <end position="330"/>
    </location>
</feature>
<feature type="transmembrane region" description="Helical" evidence="8">
    <location>
        <begin position="511"/>
        <end position="532"/>
    </location>
</feature>
<evidence type="ECO:0000256" key="3">
    <source>
        <dbReference type="ARBA" id="ARBA00022448"/>
    </source>
</evidence>
<feature type="transmembrane region" description="Helical" evidence="8">
    <location>
        <begin position="148"/>
        <end position="166"/>
    </location>
</feature>
<feature type="transmembrane region" description="Helical" evidence="8">
    <location>
        <begin position="88"/>
        <end position="111"/>
    </location>
</feature>
<feature type="transmembrane region" description="Helical" evidence="8">
    <location>
        <begin position="239"/>
        <end position="259"/>
    </location>
</feature>
<keyword evidence="5 8" id="KW-0812">Transmembrane</keyword>
<dbReference type="InterPro" id="IPR003804">
    <property type="entry name" value="Lactate_perm"/>
</dbReference>
<dbReference type="EMBL" id="CP027305">
    <property type="protein sequence ID" value="AWO76598.1"/>
    <property type="molecule type" value="Genomic_DNA"/>
</dbReference>
<reference evidence="10" key="1">
    <citation type="submission" date="2018-02" db="EMBL/GenBank/DDBJ databases">
        <title>The complete genome of bacterial strain SGAirxxxx.</title>
        <authorList>
            <person name="Schuster S.C."/>
        </authorList>
    </citation>
    <scope>NUCLEOTIDE SEQUENCE [LARGE SCALE GENOMIC DNA]</scope>
    <source>
        <strain evidence="10">SGAir0734</strain>
        <plasmid evidence="10">Plasmid unnamed_3</plasmid>
    </source>
</reference>
<feature type="transmembrane region" description="Helical" evidence="8">
    <location>
        <begin position="210"/>
        <end position="232"/>
    </location>
</feature>
<dbReference type="PANTHER" id="PTHR30003:SF0">
    <property type="entry name" value="GLYCOLATE PERMEASE GLCA-RELATED"/>
    <property type="match status" value="1"/>
</dbReference>
<dbReference type="GO" id="GO:0005886">
    <property type="term" value="C:plasma membrane"/>
    <property type="evidence" value="ECO:0007669"/>
    <property type="project" value="UniProtKB-SubCell"/>
</dbReference>
<feature type="transmembrane region" description="Helical" evidence="8">
    <location>
        <begin position="173"/>
        <end position="195"/>
    </location>
</feature>
<accession>A0A2Z3NCL2</accession>
<geneLocation type="plasmid" evidence="9 10">
    <name>unnamed_3</name>
</geneLocation>